<name>A0AAV8RJ94_ENSVE</name>
<evidence type="ECO:0000256" key="1">
    <source>
        <dbReference type="SAM" id="MobiDB-lite"/>
    </source>
</evidence>
<gene>
    <name evidence="2" type="ORF">OPV22_005518</name>
</gene>
<evidence type="ECO:0000313" key="3">
    <source>
        <dbReference type="Proteomes" id="UP001222027"/>
    </source>
</evidence>
<dbReference type="Proteomes" id="UP001222027">
    <property type="component" value="Unassembled WGS sequence"/>
</dbReference>
<proteinExistence type="predicted"/>
<accession>A0AAV8RJ94</accession>
<keyword evidence="3" id="KW-1185">Reference proteome</keyword>
<comment type="caution">
    <text evidence="2">The sequence shown here is derived from an EMBL/GenBank/DDBJ whole genome shotgun (WGS) entry which is preliminary data.</text>
</comment>
<evidence type="ECO:0000313" key="2">
    <source>
        <dbReference type="EMBL" id="KAJ8504632.1"/>
    </source>
</evidence>
<protein>
    <submittedName>
        <fullName evidence="2">Uncharacterized protein</fullName>
    </submittedName>
</protein>
<reference evidence="2 3" key="1">
    <citation type="submission" date="2022-12" db="EMBL/GenBank/DDBJ databases">
        <title>Chromosome-scale assembly of the Ensete ventricosum genome.</title>
        <authorList>
            <person name="Dussert Y."/>
            <person name="Stocks J."/>
            <person name="Wendawek A."/>
            <person name="Woldeyes F."/>
            <person name="Nichols R.A."/>
            <person name="Borrell J.S."/>
        </authorList>
    </citation>
    <scope>NUCLEOTIDE SEQUENCE [LARGE SCALE GENOMIC DNA]</scope>
    <source>
        <strain evidence="3">cv. Maze</strain>
        <tissue evidence="2">Seeds</tissue>
    </source>
</reference>
<dbReference type="EMBL" id="JAQQAF010000002">
    <property type="protein sequence ID" value="KAJ8504632.1"/>
    <property type="molecule type" value="Genomic_DNA"/>
</dbReference>
<feature type="region of interest" description="Disordered" evidence="1">
    <location>
        <begin position="74"/>
        <end position="101"/>
    </location>
</feature>
<dbReference type="AlphaFoldDB" id="A0AAV8RJ94"/>
<sequence length="129" mass="14474">MTAPTDLLIPDLLLLTQLSVQFSVRIVKDKTRLLMVSEEDPQVPWNKWMQIEITDVSGLLISVTIYLLFNPRPSLPRSSRQHLEPGSISTNAVEEEERKKSVEGLNFPEAGRIDKEATGVCLEEVISSV</sequence>
<organism evidence="2 3">
    <name type="scientific">Ensete ventricosum</name>
    <name type="common">Abyssinian banana</name>
    <name type="synonym">Musa ensete</name>
    <dbReference type="NCBI Taxonomy" id="4639"/>
    <lineage>
        <taxon>Eukaryota</taxon>
        <taxon>Viridiplantae</taxon>
        <taxon>Streptophyta</taxon>
        <taxon>Embryophyta</taxon>
        <taxon>Tracheophyta</taxon>
        <taxon>Spermatophyta</taxon>
        <taxon>Magnoliopsida</taxon>
        <taxon>Liliopsida</taxon>
        <taxon>Zingiberales</taxon>
        <taxon>Musaceae</taxon>
        <taxon>Ensete</taxon>
    </lineage>
</organism>